<reference evidence="2" key="2">
    <citation type="submission" date="2010-04" db="EMBL/GenBank/DDBJ databases">
        <authorList>
            <person name="Buell R."/>
            <person name="Hamilton J."/>
            <person name="Hostetler J."/>
        </authorList>
    </citation>
    <scope>NUCLEOTIDE SEQUENCE [LARGE SCALE GENOMIC DNA]</scope>
    <source>
        <strain evidence="2">DAOM:BR144</strain>
    </source>
</reference>
<keyword evidence="2" id="KW-1185">Reference proteome</keyword>
<sequence>MLDFVVPGVGTTIAAALTTLTSLCMEMKENQDLCDQVTQRMRALYEKIKEIEDEGALRRNGVLPQFGDLRDATVHA</sequence>
<reference evidence="1" key="3">
    <citation type="submission" date="2015-02" db="UniProtKB">
        <authorList>
            <consortium name="EnsemblProtists"/>
        </authorList>
    </citation>
    <scope>IDENTIFICATION</scope>
    <source>
        <strain evidence="1">DAOM BR144</strain>
    </source>
</reference>
<organism evidence="1 2">
    <name type="scientific">Globisporangium ultimum (strain ATCC 200006 / CBS 805.95 / DAOM BR144)</name>
    <name type="common">Pythium ultimum</name>
    <dbReference type="NCBI Taxonomy" id="431595"/>
    <lineage>
        <taxon>Eukaryota</taxon>
        <taxon>Sar</taxon>
        <taxon>Stramenopiles</taxon>
        <taxon>Oomycota</taxon>
        <taxon>Peronosporomycetes</taxon>
        <taxon>Pythiales</taxon>
        <taxon>Pythiaceae</taxon>
        <taxon>Globisporangium</taxon>
    </lineage>
</organism>
<dbReference type="InParanoid" id="K3X5H3"/>
<dbReference type="AlphaFoldDB" id="K3X5H3"/>
<dbReference type="EMBL" id="GL376610">
    <property type="status" value="NOT_ANNOTATED_CDS"/>
    <property type="molecule type" value="Genomic_DNA"/>
</dbReference>
<reference evidence="2" key="1">
    <citation type="journal article" date="2010" name="Genome Biol.">
        <title>Genome sequence of the necrotrophic plant pathogen Pythium ultimum reveals original pathogenicity mechanisms and effector repertoire.</title>
        <authorList>
            <person name="Levesque C.A."/>
            <person name="Brouwer H."/>
            <person name="Cano L."/>
            <person name="Hamilton J.P."/>
            <person name="Holt C."/>
            <person name="Huitema E."/>
            <person name="Raffaele S."/>
            <person name="Robideau G.P."/>
            <person name="Thines M."/>
            <person name="Win J."/>
            <person name="Zerillo M.M."/>
            <person name="Beakes G.W."/>
            <person name="Boore J.L."/>
            <person name="Busam D."/>
            <person name="Dumas B."/>
            <person name="Ferriera S."/>
            <person name="Fuerstenberg S.I."/>
            <person name="Gachon C.M."/>
            <person name="Gaulin E."/>
            <person name="Govers F."/>
            <person name="Grenville-Briggs L."/>
            <person name="Horner N."/>
            <person name="Hostetler J."/>
            <person name="Jiang R.H."/>
            <person name="Johnson J."/>
            <person name="Krajaejun T."/>
            <person name="Lin H."/>
            <person name="Meijer H.J."/>
            <person name="Moore B."/>
            <person name="Morris P."/>
            <person name="Phuntmart V."/>
            <person name="Puiu D."/>
            <person name="Shetty J."/>
            <person name="Stajich J.E."/>
            <person name="Tripathy S."/>
            <person name="Wawra S."/>
            <person name="van West P."/>
            <person name="Whitty B.R."/>
            <person name="Coutinho P.M."/>
            <person name="Henrissat B."/>
            <person name="Martin F."/>
            <person name="Thomas P.D."/>
            <person name="Tyler B.M."/>
            <person name="De Vries R.P."/>
            <person name="Kamoun S."/>
            <person name="Yandell M."/>
            <person name="Tisserat N."/>
            <person name="Buell C.R."/>
        </authorList>
    </citation>
    <scope>NUCLEOTIDE SEQUENCE</scope>
    <source>
        <strain evidence="2">DAOM:BR144</strain>
    </source>
</reference>
<protein>
    <submittedName>
        <fullName evidence="1">Uncharacterized protein</fullName>
    </submittedName>
</protein>
<dbReference type="EnsemblProtists" id="PYU1_T012472">
    <property type="protein sequence ID" value="PYU1_T012472"/>
    <property type="gene ID" value="PYU1_G012446"/>
</dbReference>
<proteinExistence type="predicted"/>
<dbReference type="HOGENOM" id="CLU_184813_0_0_1"/>
<dbReference type="Proteomes" id="UP000019132">
    <property type="component" value="Unassembled WGS sequence"/>
</dbReference>
<evidence type="ECO:0000313" key="1">
    <source>
        <dbReference type="EnsemblProtists" id="PYU1_T012472"/>
    </source>
</evidence>
<dbReference type="VEuPathDB" id="FungiDB:PYU1_G012446"/>
<accession>K3X5H3</accession>
<name>K3X5H3_GLOUD</name>
<evidence type="ECO:0000313" key="2">
    <source>
        <dbReference type="Proteomes" id="UP000019132"/>
    </source>
</evidence>